<proteinExistence type="predicted"/>
<protein>
    <submittedName>
        <fullName evidence="1">Uncharacterized protein</fullName>
    </submittedName>
</protein>
<dbReference type="Gramene" id="C.cajan_37236.t">
    <property type="protein sequence ID" value="C.cajan_37236.t"/>
    <property type="gene ID" value="C.cajan_37236"/>
</dbReference>
<sequence>MVWKLKVPPKATVLIWKIYHNGLLFYEVLENVKFPHGYALNISCCIRKRKISGFKTRDCHVMMQELLPLCLRGTIDQRVSSILIELCTFFRVFCSKVLKVKKNALGFTLVNFSHLIHFGDQESHEPFVFVGQVEQVIFVQDPHDHEWFIPRKIKPRDIFDMGKKKVQSLSYQ</sequence>
<keyword evidence="2" id="KW-1185">Reference proteome</keyword>
<dbReference type="EMBL" id="KQ483995">
    <property type="protein sequence ID" value="KYP38504.1"/>
    <property type="molecule type" value="Genomic_DNA"/>
</dbReference>
<dbReference type="PANTHER" id="PTHR48258:SF5">
    <property type="match status" value="1"/>
</dbReference>
<evidence type="ECO:0000313" key="1">
    <source>
        <dbReference type="EMBL" id="KYP38504.1"/>
    </source>
</evidence>
<gene>
    <name evidence="1" type="ORF">KK1_040241</name>
</gene>
<dbReference type="AlphaFoldDB" id="A0A151R790"/>
<accession>A0A151R790</accession>
<organism evidence="1 2">
    <name type="scientific">Cajanus cajan</name>
    <name type="common">Pigeon pea</name>
    <name type="synonym">Cajanus indicus</name>
    <dbReference type="NCBI Taxonomy" id="3821"/>
    <lineage>
        <taxon>Eukaryota</taxon>
        <taxon>Viridiplantae</taxon>
        <taxon>Streptophyta</taxon>
        <taxon>Embryophyta</taxon>
        <taxon>Tracheophyta</taxon>
        <taxon>Spermatophyta</taxon>
        <taxon>Magnoliopsida</taxon>
        <taxon>eudicotyledons</taxon>
        <taxon>Gunneridae</taxon>
        <taxon>Pentapetalae</taxon>
        <taxon>rosids</taxon>
        <taxon>fabids</taxon>
        <taxon>Fabales</taxon>
        <taxon>Fabaceae</taxon>
        <taxon>Papilionoideae</taxon>
        <taxon>50 kb inversion clade</taxon>
        <taxon>NPAAA clade</taxon>
        <taxon>indigoferoid/millettioid clade</taxon>
        <taxon>Phaseoleae</taxon>
        <taxon>Cajanus</taxon>
    </lineage>
</organism>
<dbReference type="PANTHER" id="PTHR48258">
    <property type="entry name" value="DUF4218 DOMAIN-CONTAINING PROTEIN-RELATED"/>
    <property type="match status" value="1"/>
</dbReference>
<dbReference type="Proteomes" id="UP000075243">
    <property type="component" value="Unassembled WGS sequence"/>
</dbReference>
<evidence type="ECO:0000313" key="2">
    <source>
        <dbReference type="Proteomes" id="UP000075243"/>
    </source>
</evidence>
<reference evidence="1" key="1">
    <citation type="journal article" date="2012" name="Nat. Biotechnol.">
        <title>Draft genome sequence of pigeonpea (Cajanus cajan), an orphan legume crop of resource-poor farmers.</title>
        <authorList>
            <person name="Varshney R.K."/>
            <person name="Chen W."/>
            <person name="Li Y."/>
            <person name="Bharti A.K."/>
            <person name="Saxena R.K."/>
            <person name="Schlueter J.A."/>
            <person name="Donoghue M.T."/>
            <person name="Azam S."/>
            <person name="Fan G."/>
            <person name="Whaley A.M."/>
            <person name="Farmer A.D."/>
            <person name="Sheridan J."/>
            <person name="Iwata A."/>
            <person name="Tuteja R."/>
            <person name="Penmetsa R.V."/>
            <person name="Wu W."/>
            <person name="Upadhyaya H.D."/>
            <person name="Yang S.P."/>
            <person name="Shah T."/>
            <person name="Saxena K.B."/>
            <person name="Michael T."/>
            <person name="McCombie W.R."/>
            <person name="Yang B."/>
            <person name="Zhang G."/>
            <person name="Yang H."/>
            <person name="Wang J."/>
            <person name="Spillane C."/>
            <person name="Cook D.R."/>
            <person name="May G.D."/>
            <person name="Xu X."/>
            <person name="Jackson S.A."/>
        </authorList>
    </citation>
    <scope>NUCLEOTIDE SEQUENCE [LARGE SCALE GENOMIC DNA]</scope>
</reference>
<name>A0A151R790_CAJCA</name>